<dbReference type="SUPFAM" id="SSF53756">
    <property type="entry name" value="UDP-Glycosyltransferase/glycogen phosphorylase"/>
    <property type="match status" value="1"/>
</dbReference>
<evidence type="ECO:0000259" key="1">
    <source>
        <dbReference type="Pfam" id="PF13477"/>
    </source>
</evidence>
<keyword evidence="2" id="KW-0808">Transferase</keyword>
<reference evidence="3" key="1">
    <citation type="submission" date="2016-10" db="EMBL/GenBank/DDBJ databases">
        <authorList>
            <person name="Varghese N."/>
            <person name="Submissions S."/>
        </authorList>
    </citation>
    <scope>NUCLEOTIDE SEQUENCE [LARGE SCALE GENOMIC DNA]</scope>
    <source>
        <strain evidence="3">DSM 14807</strain>
    </source>
</reference>
<keyword evidence="3" id="KW-1185">Reference proteome</keyword>
<dbReference type="InterPro" id="IPR028098">
    <property type="entry name" value="Glyco_trans_4-like_N"/>
</dbReference>
<dbReference type="STRING" id="1393122.SAMN05660895_0098"/>
<accession>A0A1I7MY93</accession>
<protein>
    <submittedName>
        <fullName evidence="2">Glycosyltransferase involved in cell wall bisynthesis</fullName>
    </submittedName>
</protein>
<sequence length="399" mass="45607">MNNFNNHSVARIAIVCHVTFSILNLRKHLLQELINRGFQVLVLTPNITSEEKQQLLALGIDFAEYKFSRSGMNPMIELFSLFSLYQKLKNYRPDVILGLIIKPAIYGSLISRWLHISRCYCLITGLGFSFVETKRFNLNRRIAQLAIWFLSHFSIKKADAVMFQNLDDMQLFIHKGMVIPERAHCVGATGVDLSEWLPVPPVLHPVTFLLVARIIKEKGIYEFVEAAKILKKSYPETRFILVGAIDVNPGRIDEREVMQWVNEGIIEWPGYVDVKPWLKAASVFVLPSYREGVPRSTQEAMAMARPVITTNVPGCKETVVDGVNGFLIPPCNHLALAEAMERFIRDPALIECMGKESRRIAEEKFDVHRANKRILEIMNMDKQSLSHLQNTKRSTHSYQ</sequence>
<dbReference type="AlphaFoldDB" id="A0A1I7MY93"/>
<dbReference type="EMBL" id="FPCJ01000001">
    <property type="protein sequence ID" value="SFV27381.1"/>
    <property type="molecule type" value="Genomic_DNA"/>
</dbReference>
<evidence type="ECO:0000313" key="2">
    <source>
        <dbReference type="EMBL" id="SFV27381.1"/>
    </source>
</evidence>
<gene>
    <name evidence="2" type="ORF">SAMN05660895_0098</name>
</gene>
<dbReference type="CDD" id="cd03808">
    <property type="entry name" value="GT4_CapM-like"/>
    <property type="match status" value="1"/>
</dbReference>
<dbReference type="OrthoDB" id="9790710at2"/>
<dbReference type="Pfam" id="PF13692">
    <property type="entry name" value="Glyco_trans_1_4"/>
    <property type="match status" value="1"/>
</dbReference>
<organism evidence="2 3">
    <name type="scientific">Thermoflavifilum thermophilum</name>
    <dbReference type="NCBI Taxonomy" id="1393122"/>
    <lineage>
        <taxon>Bacteria</taxon>
        <taxon>Pseudomonadati</taxon>
        <taxon>Bacteroidota</taxon>
        <taxon>Chitinophagia</taxon>
        <taxon>Chitinophagales</taxon>
        <taxon>Chitinophagaceae</taxon>
        <taxon>Thermoflavifilum</taxon>
    </lineage>
</organism>
<name>A0A1I7MY93_9BACT</name>
<dbReference type="RefSeq" id="WP_092456205.1">
    <property type="nucleotide sequence ID" value="NZ_FPCJ01000001.1"/>
</dbReference>
<dbReference type="GO" id="GO:0016757">
    <property type="term" value="F:glycosyltransferase activity"/>
    <property type="evidence" value="ECO:0007669"/>
    <property type="project" value="UniProtKB-ARBA"/>
</dbReference>
<dbReference type="PANTHER" id="PTHR12526">
    <property type="entry name" value="GLYCOSYLTRANSFERASE"/>
    <property type="match status" value="1"/>
</dbReference>
<dbReference type="PANTHER" id="PTHR12526:SF638">
    <property type="entry name" value="SPORE COAT PROTEIN SA"/>
    <property type="match status" value="1"/>
</dbReference>
<proteinExistence type="predicted"/>
<dbReference type="Gene3D" id="3.40.50.2000">
    <property type="entry name" value="Glycogen Phosphorylase B"/>
    <property type="match status" value="2"/>
</dbReference>
<feature type="domain" description="Glycosyltransferase subfamily 4-like N-terminal" evidence="1">
    <location>
        <begin position="27"/>
        <end position="165"/>
    </location>
</feature>
<dbReference type="Pfam" id="PF13477">
    <property type="entry name" value="Glyco_trans_4_2"/>
    <property type="match status" value="1"/>
</dbReference>
<dbReference type="Proteomes" id="UP000199537">
    <property type="component" value="Unassembled WGS sequence"/>
</dbReference>
<evidence type="ECO:0000313" key="3">
    <source>
        <dbReference type="Proteomes" id="UP000199537"/>
    </source>
</evidence>